<protein>
    <submittedName>
        <fullName evidence="9">M56 family metallopeptidase</fullName>
    </submittedName>
</protein>
<feature type="domain" description="Peptidase M48" evidence="8">
    <location>
        <begin position="140"/>
        <end position="199"/>
    </location>
</feature>
<keyword evidence="7" id="KW-0472">Membrane</keyword>
<keyword evidence="2" id="KW-0479">Metal-binding</keyword>
<organism evidence="9 10">
    <name type="scientific">Aeromicrobium alkaliterrae</name>
    <dbReference type="NCBI Taxonomy" id="302168"/>
    <lineage>
        <taxon>Bacteria</taxon>
        <taxon>Bacillati</taxon>
        <taxon>Actinomycetota</taxon>
        <taxon>Actinomycetes</taxon>
        <taxon>Propionibacteriales</taxon>
        <taxon>Nocardioidaceae</taxon>
        <taxon>Aeromicrobium</taxon>
    </lineage>
</organism>
<comment type="caution">
    <text evidence="9">The sequence shown here is derived from an EMBL/GenBank/DDBJ whole genome shotgun (WGS) entry which is preliminary data.</text>
</comment>
<evidence type="ECO:0000256" key="5">
    <source>
        <dbReference type="ARBA" id="ARBA00023049"/>
    </source>
</evidence>
<evidence type="ECO:0000256" key="6">
    <source>
        <dbReference type="RuleBase" id="RU003983"/>
    </source>
</evidence>
<dbReference type="RefSeq" id="WP_344199042.1">
    <property type="nucleotide sequence ID" value="NZ_BAAAME010000002.1"/>
</dbReference>
<evidence type="ECO:0000256" key="7">
    <source>
        <dbReference type="SAM" id="Phobius"/>
    </source>
</evidence>
<dbReference type="Gene3D" id="3.30.2010.10">
    <property type="entry name" value="Metalloproteases ('zincins'), catalytic domain"/>
    <property type="match status" value="1"/>
</dbReference>
<evidence type="ECO:0000256" key="4">
    <source>
        <dbReference type="ARBA" id="ARBA00022833"/>
    </source>
</evidence>
<keyword evidence="10" id="KW-1185">Reference proteome</keyword>
<sequence>MSLTVALVLLAVALTSGWTIDRALRRAQWVEAAPGRALAVWHLAAVSMGGSVVAVGALLTHDALEHVMFRATGVSEDQLHQVYAGGIELSALWNATAVIVLAGLAALVFHAAATTRATHHSRRRLHDVLDRREVTTLDGFDVVPGDRPFAYCIPAGARRRSRVVVSSTARQLLSADELAAVVAHERSHLSRRHHRAVFLAEVFTRTARPLRILPSYAEEVRRLVELQADDDASLRTGRVPLARALVTMASPVGPSGTLAMAGSAVGERVGRMLRRPRHDRRLTSSLLAVAALAALAPPATIGLPALYLALGA</sequence>
<dbReference type="PANTHER" id="PTHR34978:SF3">
    <property type="entry name" value="SLR0241 PROTEIN"/>
    <property type="match status" value="1"/>
</dbReference>
<dbReference type="InterPro" id="IPR052173">
    <property type="entry name" value="Beta-lactam_resp_regulator"/>
</dbReference>
<accession>A0ABP4VSD9</accession>
<evidence type="ECO:0000313" key="9">
    <source>
        <dbReference type="EMBL" id="GAA1733991.1"/>
    </source>
</evidence>
<keyword evidence="4 6" id="KW-0862">Zinc</keyword>
<evidence type="ECO:0000256" key="3">
    <source>
        <dbReference type="ARBA" id="ARBA00022801"/>
    </source>
</evidence>
<keyword evidence="1 6" id="KW-0645">Protease</keyword>
<name>A0ABP4VSD9_9ACTN</name>
<dbReference type="CDD" id="cd07326">
    <property type="entry name" value="M56_BlaR1_MecR1_like"/>
    <property type="match status" value="1"/>
</dbReference>
<dbReference type="Pfam" id="PF01435">
    <property type="entry name" value="Peptidase_M48"/>
    <property type="match status" value="1"/>
</dbReference>
<keyword evidence="7" id="KW-1133">Transmembrane helix</keyword>
<feature type="transmembrane region" description="Helical" evidence="7">
    <location>
        <begin position="286"/>
        <end position="310"/>
    </location>
</feature>
<feature type="transmembrane region" description="Helical" evidence="7">
    <location>
        <begin position="38"/>
        <end position="60"/>
    </location>
</feature>
<evidence type="ECO:0000313" key="10">
    <source>
        <dbReference type="Proteomes" id="UP001501057"/>
    </source>
</evidence>
<dbReference type="PANTHER" id="PTHR34978">
    <property type="entry name" value="POSSIBLE SENSOR-TRANSDUCER PROTEIN BLAR"/>
    <property type="match status" value="1"/>
</dbReference>
<dbReference type="Proteomes" id="UP001501057">
    <property type="component" value="Unassembled WGS sequence"/>
</dbReference>
<comment type="similarity">
    <text evidence="6">Belongs to the peptidase M48 family.</text>
</comment>
<dbReference type="EMBL" id="BAAAME010000002">
    <property type="protein sequence ID" value="GAA1733991.1"/>
    <property type="molecule type" value="Genomic_DNA"/>
</dbReference>
<proteinExistence type="inferred from homology"/>
<keyword evidence="3 6" id="KW-0378">Hydrolase</keyword>
<gene>
    <name evidence="9" type="ORF">GCM10009710_13350</name>
</gene>
<evidence type="ECO:0000259" key="8">
    <source>
        <dbReference type="Pfam" id="PF01435"/>
    </source>
</evidence>
<keyword evidence="5 6" id="KW-0482">Metalloprotease</keyword>
<comment type="cofactor">
    <cofactor evidence="6">
        <name>Zn(2+)</name>
        <dbReference type="ChEBI" id="CHEBI:29105"/>
    </cofactor>
    <text evidence="6">Binds 1 zinc ion per subunit.</text>
</comment>
<dbReference type="InterPro" id="IPR001915">
    <property type="entry name" value="Peptidase_M48"/>
</dbReference>
<evidence type="ECO:0000256" key="1">
    <source>
        <dbReference type="ARBA" id="ARBA00022670"/>
    </source>
</evidence>
<keyword evidence="7" id="KW-0812">Transmembrane</keyword>
<reference evidence="10" key="1">
    <citation type="journal article" date="2019" name="Int. J. Syst. Evol. Microbiol.">
        <title>The Global Catalogue of Microorganisms (GCM) 10K type strain sequencing project: providing services to taxonomists for standard genome sequencing and annotation.</title>
        <authorList>
            <consortium name="The Broad Institute Genomics Platform"/>
            <consortium name="The Broad Institute Genome Sequencing Center for Infectious Disease"/>
            <person name="Wu L."/>
            <person name="Ma J."/>
        </authorList>
    </citation>
    <scope>NUCLEOTIDE SEQUENCE [LARGE SCALE GENOMIC DNA]</scope>
    <source>
        <strain evidence="10">JCM 13518</strain>
    </source>
</reference>
<feature type="transmembrane region" description="Helical" evidence="7">
    <location>
        <begin position="91"/>
        <end position="113"/>
    </location>
</feature>
<evidence type="ECO:0000256" key="2">
    <source>
        <dbReference type="ARBA" id="ARBA00022723"/>
    </source>
</evidence>